<dbReference type="CDD" id="cd00167">
    <property type="entry name" value="SANT"/>
    <property type="match status" value="1"/>
</dbReference>
<dbReference type="AlphaFoldDB" id="A0ABD3S0Q5"/>
<gene>
    <name evidence="2" type="ORF">ACJIZ3_003946</name>
</gene>
<dbReference type="InterPro" id="IPR001005">
    <property type="entry name" value="SANT/Myb"/>
</dbReference>
<accession>A0ABD3S0Q5</accession>
<organism evidence="2 3">
    <name type="scientific">Penstemon smallii</name>
    <dbReference type="NCBI Taxonomy" id="265156"/>
    <lineage>
        <taxon>Eukaryota</taxon>
        <taxon>Viridiplantae</taxon>
        <taxon>Streptophyta</taxon>
        <taxon>Embryophyta</taxon>
        <taxon>Tracheophyta</taxon>
        <taxon>Spermatophyta</taxon>
        <taxon>Magnoliopsida</taxon>
        <taxon>eudicotyledons</taxon>
        <taxon>Gunneridae</taxon>
        <taxon>Pentapetalae</taxon>
        <taxon>asterids</taxon>
        <taxon>lamiids</taxon>
        <taxon>Lamiales</taxon>
        <taxon>Plantaginaceae</taxon>
        <taxon>Cheloneae</taxon>
        <taxon>Penstemon</taxon>
    </lineage>
</organism>
<reference evidence="2 3" key="1">
    <citation type="submission" date="2024-12" db="EMBL/GenBank/DDBJ databases">
        <title>The unique morphological basis and parallel evolutionary history of personate flowers in Penstemon.</title>
        <authorList>
            <person name="Depatie T.H."/>
            <person name="Wessinger C.A."/>
        </authorList>
    </citation>
    <scope>NUCLEOTIDE SEQUENCE [LARGE SCALE GENOMIC DNA]</scope>
    <source>
        <strain evidence="2">WTNN_2</strain>
        <tissue evidence="2">Leaf</tissue>
    </source>
</reference>
<evidence type="ECO:0000256" key="1">
    <source>
        <dbReference type="SAM" id="MobiDB-lite"/>
    </source>
</evidence>
<name>A0ABD3S0Q5_9LAMI</name>
<feature type="region of interest" description="Disordered" evidence="1">
    <location>
        <begin position="1"/>
        <end position="46"/>
    </location>
</feature>
<evidence type="ECO:0000313" key="2">
    <source>
        <dbReference type="EMBL" id="KAL3818041.1"/>
    </source>
</evidence>
<comment type="caution">
    <text evidence="2">The sequence shown here is derived from an EMBL/GenBank/DDBJ whole genome shotgun (WGS) entry which is preliminary data.</text>
</comment>
<dbReference type="EMBL" id="JBJXBP010000007">
    <property type="protein sequence ID" value="KAL3818041.1"/>
    <property type="molecule type" value="Genomic_DNA"/>
</dbReference>
<dbReference type="Proteomes" id="UP001634393">
    <property type="component" value="Unassembled WGS sequence"/>
</dbReference>
<feature type="compositionally biased region" description="Basic and acidic residues" evidence="1">
    <location>
        <begin position="1"/>
        <end position="23"/>
    </location>
</feature>
<dbReference type="InterPro" id="IPR009057">
    <property type="entry name" value="Homeodomain-like_sf"/>
</dbReference>
<keyword evidence="3" id="KW-1185">Reference proteome</keyword>
<proteinExistence type="predicted"/>
<dbReference type="SUPFAM" id="SSF46689">
    <property type="entry name" value="Homeodomain-like"/>
    <property type="match status" value="1"/>
</dbReference>
<dbReference type="PANTHER" id="PTHR46410">
    <property type="entry name" value="AT-RICH INTERACTIVE DOMAIN-CONTAINING PROTEIN 2"/>
    <property type="match status" value="1"/>
</dbReference>
<protein>
    <submittedName>
        <fullName evidence="2">Uncharacterized protein</fullName>
    </submittedName>
</protein>
<dbReference type="PANTHER" id="PTHR46410:SF20">
    <property type="entry name" value="AT-RICH INTERACTIVE DOMAIN-CONTAINING PROTEIN 2-LIKE ISOFORM X1"/>
    <property type="match status" value="1"/>
</dbReference>
<dbReference type="Gene3D" id="1.10.10.60">
    <property type="entry name" value="Homeodomain-like"/>
    <property type="match status" value="1"/>
</dbReference>
<evidence type="ECO:0000313" key="3">
    <source>
        <dbReference type="Proteomes" id="UP001634393"/>
    </source>
</evidence>
<sequence length="417" mass="48140">MMRGSNVHEQKVEEYAKPEDAKATPHKNSSDEELIEGDSRKRKRESQSLPEVLKWLHHVAKNSNDPSIGSIPESSKWSDYGKKDVWAQILFLRDSLLIKRHSKNSNASEHLHQDQHKKPIMHPTMYDDDALDHKWVEKLRCSKRITSSTKSPMCPCCNSCATVNPGSKVIIPQYEEEKNSFKEPTKPVITTKGTLLTNSNKKSSETPEERQVSVGPCFQANVPKWTGVVFESDSKWLGKRMWPPVNRDKKSIIGSEFLVGNGKHDSFPCNCPFPNSVECVRFHIAENRLKLKQELGLIFHHWRFHRMGEEVSLSWTKEEEKIFNDMMRIYASFPNKFWSNASKFLRTKTRENLVSYYFNVFLVRRRSYQNRVTPNDVDSDDDEKECGFVGDSFGYKALFVPGSRFLACTLNKEPSIE</sequence>